<feature type="domain" description="PLD phosphodiesterase" evidence="14">
    <location>
        <begin position="202"/>
        <end position="229"/>
    </location>
</feature>
<dbReference type="Proteomes" id="UP000199053">
    <property type="component" value="Unassembled WGS sequence"/>
</dbReference>
<evidence type="ECO:0000256" key="11">
    <source>
        <dbReference type="ARBA" id="ARBA00023264"/>
    </source>
</evidence>
<dbReference type="InterPro" id="IPR027379">
    <property type="entry name" value="CLS_N"/>
</dbReference>
<evidence type="ECO:0000256" key="7">
    <source>
        <dbReference type="ARBA" id="ARBA00022989"/>
    </source>
</evidence>
<keyword evidence="3" id="KW-0444">Lipid biosynthesis</keyword>
<dbReference type="Pfam" id="PF13396">
    <property type="entry name" value="PLDc_N"/>
    <property type="match status" value="1"/>
</dbReference>
<dbReference type="SUPFAM" id="SSF56024">
    <property type="entry name" value="Phospholipase D/nuclease"/>
    <property type="match status" value="2"/>
</dbReference>
<evidence type="ECO:0000259" key="14">
    <source>
        <dbReference type="PROSITE" id="PS50035"/>
    </source>
</evidence>
<dbReference type="RefSeq" id="WP_092157895.1">
    <property type="nucleotide sequence ID" value="NZ_FNGA01000001.1"/>
</dbReference>
<dbReference type="PROSITE" id="PS50035">
    <property type="entry name" value="PLD"/>
    <property type="match status" value="2"/>
</dbReference>
<dbReference type="SMART" id="SM00155">
    <property type="entry name" value="PLDc"/>
    <property type="match status" value="2"/>
</dbReference>
<feature type="transmembrane region" description="Helical" evidence="13">
    <location>
        <begin position="36"/>
        <end position="57"/>
    </location>
</feature>
<keyword evidence="4" id="KW-0808">Transferase</keyword>
<proteinExistence type="predicted"/>
<dbReference type="Gene3D" id="3.30.870.10">
    <property type="entry name" value="Endonuclease Chain A"/>
    <property type="match status" value="2"/>
</dbReference>
<evidence type="ECO:0000256" key="1">
    <source>
        <dbReference type="ARBA" id="ARBA00004651"/>
    </source>
</evidence>
<protein>
    <recommendedName>
        <fullName evidence="12">Cardiolipin synthase</fullName>
        <ecNumber evidence="12">2.7.8.-</ecNumber>
    </recommendedName>
</protein>
<keyword evidence="9 13" id="KW-0472">Membrane</keyword>
<accession>A0A1G9C116</accession>
<dbReference type="GO" id="GO:0032049">
    <property type="term" value="P:cardiolipin biosynthetic process"/>
    <property type="evidence" value="ECO:0007669"/>
    <property type="project" value="UniProtKB-UniRule"/>
</dbReference>
<evidence type="ECO:0000256" key="5">
    <source>
        <dbReference type="ARBA" id="ARBA00022692"/>
    </source>
</evidence>
<evidence type="ECO:0000313" key="15">
    <source>
        <dbReference type="EMBL" id="SDK45386.1"/>
    </source>
</evidence>
<evidence type="ECO:0000256" key="2">
    <source>
        <dbReference type="ARBA" id="ARBA00022475"/>
    </source>
</evidence>
<organism evidence="15 16">
    <name type="scientific">Maridesulfovibrio ferrireducens</name>
    <dbReference type="NCBI Taxonomy" id="246191"/>
    <lineage>
        <taxon>Bacteria</taxon>
        <taxon>Pseudomonadati</taxon>
        <taxon>Thermodesulfobacteriota</taxon>
        <taxon>Desulfovibrionia</taxon>
        <taxon>Desulfovibrionales</taxon>
        <taxon>Desulfovibrionaceae</taxon>
        <taxon>Maridesulfovibrio</taxon>
    </lineage>
</organism>
<keyword evidence="7 13" id="KW-1133">Transmembrane helix</keyword>
<keyword evidence="16" id="KW-1185">Reference proteome</keyword>
<dbReference type="EC" id="2.7.8.-" evidence="12"/>
<dbReference type="Pfam" id="PF13091">
    <property type="entry name" value="PLDc_2"/>
    <property type="match status" value="2"/>
</dbReference>
<evidence type="ECO:0000256" key="12">
    <source>
        <dbReference type="NCBIfam" id="TIGR04265"/>
    </source>
</evidence>
<keyword evidence="11" id="KW-1208">Phospholipid metabolism</keyword>
<dbReference type="GO" id="GO:0008808">
    <property type="term" value="F:cardiolipin synthase activity"/>
    <property type="evidence" value="ECO:0007669"/>
    <property type="project" value="UniProtKB-UniRule"/>
</dbReference>
<evidence type="ECO:0000256" key="8">
    <source>
        <dbReference type="ARBA" id="ARBA00023098"/>
    </source>
</evidence>
<dbReference type="CDD" id="cd09156">
    <property type="entry name" value="PLDc_CLS_unchar1_1"/>
    <property type="match status" value="1"/>
</dbReference>
<evidence type="ECO:0000256" key="6">
    <source>
        <dbReference type="ARBA" id="ARBA00022737"/>
    </source>
</evidence>
<keyword evidence="5 13" id="KW-0812">Transmembrane</keyword>
<sequence length="461" mass="51010">MEWNLLFWHFAIVCGFLLAAVLVMSILRKQRTSSAAFAWLMVIFFAPYIGVPLYLALGGRKLKRDARTKENIHLVGQETLPLEKADPIDALLREYDIPGATCGNKVRLCQDGVETYNELVNLIDTAEHQILITTFILSRDEIGKAIVDKLAKKAASGVTVRLLLDDIGSLFTSRRFLAPILQNGGKVAYFMPVLRAPFHGRTNLRNHRKIAIADQKLVLAGGTNIAKEYIGPTPFKDRWTDLSFVLKGPAVRHYLEVFQSDWEFAAHETVNIIPPCLKGSAISGEGVVQVVPSGPDVPKDPVHDALLTAAYTAEKRLWIVTPYYVPDEALAQALRLAAQRGVDLRVLVPAKSNHKLADLARGTHLRELAECGGKIINYPHMVHAKVVVVDDRLAVVGSANMDMRSLFLNYEIVMFSYSKAEIKPVHDWVEGLMKEGTQGVNQVGPVRDTAEGIARLIAPLL</sequence>
<feature type="domain" description="PLD phosphodiesterase" evidence="14">
    <location>
        <begin position="378"/>
        <end position="405"/>
    </location>
</feature>
<keyword evidence="10" id="KW-0594">Phospholipid biosynthesis</keyword>
<dbReference type="EMBL" id="FNGA01000001">
    <property type="protein sequence ID" value="SDK45386.1"/>
    <property type="molecule type" value="Genomic_DNA"/>
</dbReference>
<dbReference type="OrthoDB" id="9762009at2"/>
<reference evidence="16" key="1">
    <citation type="submission" date="2016-10" db="EMBL/GenBank/DDBJ databases">
        <authorList>
            <person name="Varghese N."/>
            <person name="Submissions S."/>
        </authorList>
    </citation>
    <scope>NUCLEOTIDE SEQUENCE [LARGE SCALE GENOMIC DNA]</scope>
    <source>
        <strain evidence="16">DSM 16995</strain>
    </source>
</reference>
<dbReference type="AlphaFoldDB" id="A0A1G9C116"/>
<name>A0A1G9C116_9BACT</name>
<evidence type="ECO:0000313" key="16">
    <source>
        <dbReference type="Proteomes" id="UP000199053"/>
    </source>
</evidence>
<evidence type="ECO:0000256" key="4">
    <source>
        <dbReference type="ARBA" id="ARBA00022679"/>
    </source>
</evidence>
<keyword evidence="6" id="KW-0677">Repeat</keyword>
<dbReference type="GO" id="GO:0005886">
    <property type="term" value="C:plasma membrane"/>
    <property type="evidence" value="ECO:0007669"/>
    <property type="project" value="UniProtKB-SubCell"/>
</dbReference>
<dbReference type="PANTHER" id="PTHR21248:SF22">
    <property type="entry name" value="PHOSPHOLIPASE D"/>
    <property type="match status" value="1"/>
</dbReference>
<evidence type="ECO:0000256" key="10">
    <source>
        <dbReference type="ARBA" id="ARBA00023209"/>
    </source>
</evidence>
<dbReference type="PANTHER" id="PTHR21248">
    <property type="entry name" value="CARDIOLIPIN SYNTHASE"/>
    <property type="match status" value="1"/>
</dbReference>
<dbReference type="STRING" id="246191.SAMN05660337_0495"/>
<dbReference type="InterPro" id="IPR001736">
    <property type="entry name" value="PLipase_D/transphosphatidylase"/>
</dbReference>
<comment type="subcellular location">
    <subcellularLocation>
        <location evidence="1">Cell membrane</location>
        <topology evidence="1">Multi-pass membrane protein</topology>
    </subcellularLocation>
</comment>
<feature type="transmembrane region" description="Helical" evidence="13">
    <location>
        <begin position="6"/>
        <end position="27"/>
    </location>
</feature>
<evidence type="ECO:0000256" key="13">
    <source>
        <dbReference type="SAM" id="Phobius"/>
    </source>
</evidence>
<evidence type="ECO:0000256" key="9">
    <source>
        <dbReference type="ARBA" id="ARBA00023136"/>
    </source>
</evidence>
<dbReference type="InterPro" id="IPR025202">
    <property type="entry name" value="PLD-like_dom"/>
</dbReference>
<keyword evidence="2" id="KW-1003">Cell membrane</keyword>
<keyword evidence="8" id="KW-0443">Lipid metabolism</keyword>
<evidence type="ECO:0000256" key="3">
    <source>
        <dbReference type="ARBA" id="ARBA00022516"/>
    </source>
</evidence>
<gene>
    <name evidence="15" type="ORF">SAMN05660337_0495</name>
</gene>
<dbReference type="NCBIfam" id="TIGR04265">
    <property type="entry name" value="bac_cardiolipin"/>
    <property type="match status" value="1"/>
</dbReference>
<dbReference type="InterPro" id="IPR022924">
    <property type="entry name" value="Cardiolipin_synthase"/>
</dbReference>
<dbReference type="CDD" id="cd09162">
    <property type="entry name" value="PLDc_CLS_unchar1_2"/>
    <property type="match status" value="1"/>
</dbReference>